<dbReference type="InterPro" id="IPR036663">
    <property type="entry name" value="Fumarylacetoacetase_C_sf"/>
</dbReference>
<dbReference type="PANTHER" id="PTHR11820">
    <property type="entry name" value="ACYLPYRUVASE"/>
    <property type="match status" value="1"/>
</dbReference>
<dbReference type="SUPFAM" id="SSF56529">
    <property type="entry name" value="FAH"/>
    <property type="match status" value="1"/>
</dbReference>
<dbReference type="Gene3D" id="3.90.850.10">
    <property type="entry name" value="Fumarylacetoacetase-like, C-terminal domain"/>
    <property type="match status" value="1"/>
</dbReference>
<protein>
    <submittedName>
        <fullName evidence="3">Fumarylacetoacetate hydrolase family protein</fullName>
    </submittedName>
</protein>
<proteinExistence type="predicted"/>
<accession>A0ABV3T7S5</accession>
<sequence>MHRIFCVGRNYAAHAAEMGAEVDRAAPFYFTKSALAFAASGQTLPYPPATSNYHHEVELVVALGTEAFRIEPAQAWGTIYGYGCGLDMTRRDLQLAAREKQLPWDTAKDVEHSAVFAELTPADRFGSLVSQRIELTVNGERRQASRLDDLVWGVDELISDLSHYYHLAPGDLIMTGTPAGVGPVQPGDEIVGEIEGLAPVHMTVGEPE</sequence>
<dbReference type="EMBL" id="JBAKFF010000001">
    <property type="protein sequence ID" value="MEX0430300.1"/>
    <property type="molecule type" value="Genomic_DNA"/>
</dbReference>
<keyword evidence="4" id="KW-1185">Reference proteome</keyword>
<evidence type="ECO:0000259" key="2">
    <source>
        <dbReference type="Pfam" id="PF01557"/>
    </source>
</evidence>
<evidence type="ECO:0000313" key="3">
    <source>
        <dbReference type="EMBL" id="MEX0430300.1"/>
    </source>
</evidence>
<dbReference type="Pfam" id="PF01557">
    <property type="entry name" value="FAA_hydrolase"/>
    <property type="match status" value="1"/>
</dbReference>
<feature type="domain" description="Fumarylacetoacetase-like C-terminal" evidence="2">
    <location>
        <begin position="4"/>
        <end position="204"/>
    </location>
</feature>
<dbReference type="GO" id="GO:0016787">
    <property type="term" value="F:hydrolase activity"/>
    <property type="evidence" value="ECO:0007669"/>
    <property type="project" value="UniProtKB-KW"/>
</dbReference>
<keyword evidence="3" id="KW-0378">Hydrolase</keyword>
<dbReference type="InterPro" id="IPR011234">
    <property type="entry name" value="Fumarylacetoacetase-like_C"/>
</dbReference>
<evidence type="ECO:0000256" key="1">
    <source>
        <dbReference type="ARBA" id="ARBA00022723"/>
    </source>
</evidence>
<evidence type="ECO:0000313" key="4">
    <source>
        <dbReference type="Proteomes" id="UP001556637"/>
    </source>
</evidence>
<organism evidence="3 4">
    <name type="scientific">Spiribacter insolitus</name>
    <dbReference type="NCBI Taxonomy" id="3122417"/>
    <lineage>
        <taxon>Bacteria</taxon>
        <taxon>Pseudomonadati</taxon>
        <taxon>Pseudomonadota</taxon>
        <taxon>Gammaproteobacteria</taxon>
        <taxon>Chromatiales</taxon>
        <taxon>Ectothiorhodospiraceae</taxon>
        <taxon>Spiribacter</taxon>
    </lineage>
</organism>
<gene>
    <name evidence="3" type="ORF">V6X30_02655</name>
</gene>
<dbReference type="RefSeq" id="WP_367983096.1">
    <property type="nucleotide sequence ID" value="NZ_JBAKFF010000001.1"/>
</dbReference>
<dbReference type="PANTHER" id="PTHR11820:SF90">
    <property type="entry name" value="FLUTATHIONE S-TRANSFERASE"/>
    <property type="match status" value="1"/>
</dbReference>
<name>A0ABV3T7S5_9GAMM</name>
<dbReference type="Proteomes" id="UP001556637">
    <property type="component" value="Unassembled WGS sequence"/>
</dbReference>
<keyword evidence="1" id="KW-0479">Metal-binding</keyword>
<reference evidence="3 4" key="1">
    <citation type="submission" date="2024-02" db="EMBL/GenBank/DDBJ databases">
        <title>New especies of Spiribacter isolated from saline water.</title>
        <authorList>
            <person name="Leon M.J."/>
            <person name="De La Haba R."/>
            <person name="Sanchez-Porro C."/>
            <person name="Ventosa A."/>
        </authorList>
    </citation>
    <scope>NUCLEOTIDE SEQUENCE [LARGE SCALE GENOMIC DNA]</scope>
    <source>
        <strain evidence="4">ag22IC4-189</strain>
    </source>
</reference>
<comment type="caution">
    <text evidence="3">The sequence shown here is derived from an EMBL/GenBank/DDBJ whole genome shotgun (WGS) entry which is preliminary data.</text>
</comment>